<protein>
    <submittedName>
        <fullName evidence="4">Translation initiation inhibitor</fullName>
    </submittedName>
</protein>
<comment type="caution">
    <text evidence="4">The sequence shown here is derived from an EMBL/GenBank/DDBJ whole genome shotgun (WGS) entry which is preliminary data.</text>
</comment>
<dbReference type="Pfam" id="PF13111">
    <property type="entry name" value="pPIWI_RE_X"/>
    <property type="match status" value="1"/>
</dbReference>
<dbReference type="RefSeq" id="WP_071719413.1">
    <property type="nucleotide sequence ID" value="NZ_CBCSHB010000004.1"/>
</dbReference>
<evidence type="ECO:0000259" key="3">
    <source>
        <dbReference type="Pfam" id="PF18157"/>
    </source>
</evidence>
<reference evidence="4 5" key="1">
    <citation type="submission" date="2016-06" db="EMBL/GenBank/DDBJ databases">
        <title>First insights into the genetic diversity and population structure of in the Bacillus cereus group bacteria from diverse marine environments.</title>
        <authorList>
            <person name="Liu Y."/>
            <person name="Lai Q."/>
            <person name="Shao Z."/>
        </authorList>
    </citation>
    <scope>NUCLEOTIDE SEQUENCE [LARGE SCALE GENOMIC DNA]</scope>
    <source>
        <strain evidence="4 5">NH24A2</strain>
    </source>
</reference>
<evidence type="ECO:0000259" key="1">
    <source>
        <dbReference type="Pfam" id="PF13032"/>
    </source>
</evidence>
<evidence type="ECO:0000313" key="5">
    <source>
        <dbReference type="Proteomes" id="UP000182788"/>
    </source>
</evidence>
<sequence length="795" mass="93488">MKKIQLLTFNDIVEPLFNEKVAYIYFPIEWLDIVDIHYRTFLLTSKLKLLNERLYDMFSDILFIQHNPYILKEDTPWIVSKEPMRQEQLDYILQSWYAVIHDWKPNKLTDPPGLEWHYDLICNLPVLHDKETYSKWVPALITHVFCEQPVRMNNKNEEEIYFSPLRSKNICEAMSEPIIDEETQDYFAYVYRFEYITRGGENIPLLKVSIGIRRFYQQYNHKDMSILLSRKRGLILVSTPEFASENKRQRFVKLKVQQAKKGIKWIKLYRNLKDDFKIGGEVVLDHILQYPKEYIAGTNVRVLLPYNEKIYKVQGTKIKFGIRVRDKEELFNEFQRSFPYFTLLPECEKILTNTENEQLPLFAPKGLKTITLEVWSNDILIEIEQALLESKVVLAQNDDSTYLLNADAPVLLKIVRCNIEKVLQNPYRMQYCHKYKTNLVDDVVKAVHATAGERNETTLALIAIKNYDGREKIDPKQIIREGFARTKRISTFINLFIGQSVSKGEIITAVFSLLEQKGFLKHSWNKMELPGTYVNLSIEKIYKFDSLPIFSKINGTEISYKLYGQAEWNTINHTLLNIDNYNAVVPQPSKRNDMGVRFKQFVSETLVEILQDAQKRNEDVYFIVDANMRKYWIKELQNETIDIDVLPDIISNSKEYSNLKVVRINTTFDVPSYITREHNYVIDESGLFADQKGMYYSTNAYVLECDEIVQQYILEIIPLGAKPEERDDIAKLIHYMCCKTSSLTERNIHKTYSMQMAKLIKNYITDIDAREFKEFNDELDVDITILEKKDSLLLI</sequence>
<organism evidence="4 5">
    <name type="scientific">Bacillus paramycoides</name>
    <dbReference type="NCBI Taxonomy" id="2026194"/>
    <lineage>
        <taxon>Bacteria</taxon>
        <taxon>Bacillati</taxon>
        <taxon>Bacillota</taxon>
        <taxon>Bacilli</taxon>
        <taxon>Bacillales</taxon>
        <taxon>Bacillaceae</taxon>
        <taxon>Bacillus</taxon>
        <taxon>Bacillus cereus group</taxon>
    </lineage>
</organism>
<feature type="domain" description="Prokaryotic pPIWI-RE MID" evidence="3">
    <location>
        <begin position="421"/>
        <end position="501"/>
    </location>
</feature>
<dbReference type="EMBL" id="MAOI01000079">
    <property type="protein sequence ID" value="OJD78078.1"/>
    <property type="molecule type" value="Genomic_DNA"/>
</dbReference>
<dbReference type="InterPro" id="IPR040496">
    <property type="entry name" value="MID_pPIWI_RE"/>
</dbReference>
<evidence type="ECO:0000259" key="2">
    <source>
        <dbReference type="Pfam" id="PF13111"/>
    </source>
</evidence>
<dbReference type="Proteomes" id="UP000182788">
    <property type="component" value="Unassembled WGS sequence"/>
</dbReference>
<proteinExistence type="predicted"/>
<dbReference type="InterPro" id="IPR024996">
    <property type="entry name" value="RNaseH_pPIWI_RE"/>
</dbReference>
<gene>
    <name evidence="4" type="ORF">BAU28_02300</name>
</gene>
<dbReference type="Pfam" id="PF18157">
    <property type="entry name" value="MID_pPIWI_RE"/>
    <property type="match status" value="1"/>
</dbReference>
<dbReference type="Pfam" id="PF13032">
    <property type="entry name" value="RNaseH_pPIWI_RE"/>
    <property type="match status" value="1"/>
</dbReference>
<name>A0A1J9UHC3_9BACI</name>
<evidence type="ECO:0000313" key="4">
    <source>
        <dbReference type="EMBL" id="OJD78078.1"/>
    </source>
</evidence>
<dbReference type="AlphaFoldDB" id="A0A1J9UHC3"/>
<dbReference type="GeneID" id="87593264"/>
<accession>A0A1J9UHC3</accession>
<dbReference type="InterPro" id="IPR025085">
    <property type="entry name" value="pPIWI_RE_X"/>
</dbReference>
<feature type="domain" description="pPIWI-RE module N-terminal" evidence="2">
    <location>
        <begin position="17"/>
        <end position="346"/>
    </location>
</feature>
<feature type="domain" description="pPIWI-RE RNaseH" evidence="1">
    <location>
        <begin position="545"/>
        <end position="698"/>
    </location>
</feature>